<dbReference type="AlphaFoldDB" id="A0A2Z4PQE4"/>
<dbReference type="RefSeq" id="WP_112136630.1">
    <property type="nucleotide sequence ID" value="NZ_CP016181.1"/>
</dbReference>
<evidence type="ECO:0000313" key="2">
    <source>
        <dbReference type="Proteomes" id="UP000249898"/>
    </source>
</evidence>
<sequence>MDYSSIFEYFLDSDFDIQPSSHFDLDTLSVYVRIEGRMLTLVHFCVNELRSLPQFYLKNSTSLGVLAHVINSDYEGFKYICVNQLDSVSVNFERPELAFEESIKRHIELLTPLIKDTEFNKIELLREFKTNWNINTKSLRNNSPKTDPVTDSV</sequence>
<name>A0A2Z4PQE4_9GAMM</name>
<protein>
    <submittedName>
        <fullName evidence="1">Uncharacterized protein</fullName>
    </submittedName>
</protein>
<gene>
    <name evidence="1" type="ORF">A8139_06430</name>
</gene>
<dbReference type="Proteomes" id="UP000249898">
    <property type="component" value="Chromosome"/>
</dbReference>
<dbReference type="EMBL" id="CP016181">
    <property type="protein sequence ID" value="AWX99674.1"/>
    <property type="molecule type" value="Genomic_DNA"/>
</dbReference>
<reference evidence="1 2" key="1">
    <citation type="submission" date="2016-06" db="EMBL/GenBank/DDBJ databases">
        <title>The sequenced genome of the ice-adhering bacterium Marinomonas primoryensis, from Antarctica.</title>
        <authorList>
            <person name="Graham L."/>
            <person name="Vance T.D.R."/>
            <person name="Davies P.L."/>
        </authorList>
    </citation>
    <scope>NUCLEOTIDE SEQUENCE [LARGE SCALE GENOMIC DNA]</scope>
    <source>
        <strain evidence="1 2">AceL</strain>
    </source>
</reference>
<evidence type="ECO:0000313" key="1">
    <source>
        <dbReference type="EMBL" id="AWX99674.1"/>
    </source>
</evidence>
<accession>A0A2Z4PQE4</accession>
<organism evidence="1 2">
    <name type="scientific">Marinomonas primoryensis</name>
    <dbReference type="NCBI Taxonomy" id="178399"/>
    <lineage>
        <taxon>Bacteria</taxon>
        <taxon>Pseudomonadati</taxon>
        <taxon>Pseudomonadota</taxon>
        <taxon>Gammaproteobacteria</taxon>
        <taxon>Oceanospirillales</taxon>
        <taxon>Oceanospirillaceae</taxon>
        <taxon>Marinomonas</taxon>
    </lineage>
</organism>
<dbReference type="OrthoDB" id="7060788at2"/>
<proteinExistence type="predicted"/>